<keyword evidence="1" id="KW-1133">Transmembrane helix</keyword>
<proteinExistence type="predicted"/>
<evidence type="ECO:0000313" key="2">
    <source>
        <dbReference type="EMBL" id="KAK7484338.1"/>
    </source>
</evidence>
<name>A0ABD0KB59_9CAEN</name>
<dbReference type="AlphaFoldDB" id="A0ABD0KB59"/>
<evidence type="ECO:0000256" key="1">
    <source>
        <dbReference type="SAM" id="Phobius"/>
    </source>
</evidence>
<evidence type="ECO:0008006" key="4">
    <source>
        <dbReference type="Google" id="ProtNLM"/>
    </source>
</evidence>
<feature type="non-terminal residue" evidence="2">
    <location>
        <position position="1"/>
    </location>
</feature>
<comment type="caution">
    <text evidence="2">The sequence shown here is derived from an EMBL/GenBank/DDBJ whole genome shotgun (WGS) entry which is preliminary data.</text>
</comment>
<organism evidence="2 3">
    <name type="scientific">Batillaria attramentaria</name>
    <dbReference type="NCBI Taxonomy" id="370345"/>
    <lineage>
        <taxon>Eukaryota</taxon>
        <taxon>Metazoa</taxon>
        <taxon>Spiralia</taxon>
        <taxon>Lophotrochozoa</taxon>
        <taxon>Mollusca</taxon>
        <taxon>Gastropoda</taxon>
        <taxon>Caenogastropoda</taxon>
        <taxon>Sorbeoconcha</taxon>
        <taxon>Cerithioidea</taxon>
        <taxon>Batillariidae</taxon>
        <taxon>Batillaria</taxon>
    </lineage>
</organism>
<dbReference type="Proteomes" id="UP001519460">
    <property type="component" value="Unassembled WGS sequence"/>
</dbReference>
<sequence length="57" mass="6055">ARLLIMEKKYEQAAATQTVIYILFALSVVTGVMVYGAAGYFLARVLGESPGKDGDSA</sequence>
<feature type="transmembrane region" description="Helical" evidence="1">
    <location>
        <begin position="20"/>
        <end position="43"/>
    </location>
</feature>
<reference evidence="2 3" key="1">
    <citation type="journal article" date="2023" name="Sci. Data">
        <title>Genome assembly of the Korean intertidal mud-creeper Batillaria attramentaria.</title>
        <authorList>
            <person name="Patra A.K."/>
            <person name="Ho P.T."/>
            <person name="Jun S."/>
            <person name="Lee S.J."/>
            <person name="Kim Y."/>
            <person name="Won Y.J."/>
        </authorList>
    </citation>
    <scope>NUCLEOTIDE SEQUENCE [LARGE SCALE GENOMIC DNA]</scope>
    <source>
        <strain evidence="2">Wonlab-2016</strain>
    </source>
</reference>
<keyword evidence="1" id="KW-0812">Transmembrane</keyword>
<protein>
    <recommendedName>
        <fullName evidence="4">Copper transporter</fullName>
    </recommendedName>
</protein>
<accession>A0ABD0KB59</accession>
<gene>
    <name evidence="2" type="ORF">BaRGS_00024463</name>
</gene>
<evidence type="ECO:0000313" key="3">
    <source>
        <dbReference type="Proteomes" id="UP001519460"/>
    </source>
</evidence>
<keyword evidence="1" id="KW-0472">Membrane</keyword>
<keyword evidence="3" id="KW-1185">Reference proteome</keyword>
<dbReference type="EMBL" id="JACVVK020000212">
    <property type="protein sequence ID" value="KAK7484338.1"/>
    <property type="molecule type" value="Genomic_DNA"/>
</dbReference>